<feature type="transmembrane region" description="Helical" evidence="6">
    <location>
        <begin position="12"/>
        <end position="30"/>
    </location>
</feature>
<evidence type="ECO:0000256" key="5">
    <source>
        <dbReference type="ARBA" id="ARBA00023136"/>
    </source>
</evidence>
<feature type="transmembrane region" description="Helical" evidence="6">
    <location>
        <begin position="42"/>
        <end position="59"/>
    </location>
</feature>
<proteinExistence type="inferred from homology"/>
<dbReference type="RefSeq" id="WP_091686330.1">
    <property type="nucleotide sequence ID" value="NZ_BAABFM010000027.1"/>
</dbReference>
<protein>
    <submittedName>
        <fullName evidence="7">YhhN-like protein</fullName>
    </submittedName>
</protein>
<feature type="transmembrane region" description="Helical" evidence="6">
    <location>
        <begin position="193"/>
        <end position="212"/>
    </location>
</feature>
<dbReference type="EMBL" id="FOWD01000013">
    <property type="protein sequence ID" value="SFO21940.1"/>
    <property type="molecule type" value="Genomic_DNA"/>
</dbReference>
<dbReference type="OrthoDB" id="1707404at2"/>
<keyword evidence="3 6" id="KW-0812">Transmembrane</keyword>
<keyword evidence="5 6" id="KW-0472">Membrane</keyword>
<feature type="transmembrane region" description="Helical" evidence="6">
    <location>
        <begin position="106"/>
        <end position="127"/>
    </location>
</feature>
<organism evidence="7 8">
    <name type="scientific">Anaerocolumna aminovalerica</name>
    <dbReference type="NCBI Taxonomy" id="1527"/>
    <lineage>
        <taxon>Bacteria</taxon>
        <taxon>Bacillati</taxon>
        <taxon>Bacillota</taxon>
        <taxon>Clostridia</taxon>
        <taxon>Lachnospirales</taxon>
        <taxon>Lachnospiraceae</taxon>
        <taxon>Anaerocolumna</taxon>
    </lineage>
</organism>
<reference evidence="7 8" key="1">
    <citation type="submission" date="2016-10" db="EMBL/GenBank/DDBJ databases">
        <authorList>
            <person name="de Groot N.N."/>
        </authorList>
    </citation>
    <scope>NUCLEOTIDE SEQUENCE [LARGE SCALE GENOMIC DNA]</scope>
    <source>
        <strain evidence="7 8">DSM 1283</strain>
    </source>
</reference>
<feature type="transmembrane region" description="Helical" evidence="6">
    <location>
        <begin position="166"/>
        <end position="186"/>
    </location>
</feature>
<evidence type="ECO:0000256" key="6">
    <source>
        <dbReference type="SAM" id="Phobius"/>
    </source>
</evidence>
<evidence type="ECO:0000256" key="1">
    <source>
        <dbReference type="ARBA" id="ARBA00004141"/>
    </source>
</evidence>
<evidence type="ECO:0000256" key="3">
    <source>
        <dbReference type="ARBA" id="ARBA00022692"/>
    </source>
</evidence>
<dbReference type="GO" id="GO:0016020">
    <property type="term" value="C:membrane"/>
    <property type="evidence" value="ECO:0007669"/>
    <property type="project" value="UniProtKB-SubCell"/>
</dbReference>
<evidence type="ECO:0000313" key="7">
    <source>
        <dbReference type="EMBL" id="SFO21940.1"/>
    </source>
</evidence>
<name>A0A1I5FE09_9FIRM</name>
<evidence type="ECO:0000256" key="2">
    <source>
        <dbReference type="ARBA" id="ARBA00007375"/>
    </source>
</evidence>
<dbReference type="InterPro" id="IPR012506">
    <property type="entry name" value="TMEM86B-like"/>
</dbReference>
<comment type="similarity">
    <text evidence="2">Belongs to the TMEM86 family.</text>
</comment>
<feature type="transmembrane region" description="Helical" evidence="6">
    <location>
        <begin position="134"/>
        <end position="154"/>
    </location>
</feature>
<keyword evidence="8" id="KW-1185">Reference proteome</keyword>
<dbReference type="Pfam" id="PF07947">
    <property type="entry name" value="YhhN"/>
    <property type="match status" value="1"/>
</dbReference>
<comment type="subcellular location">
    <subcellularLocation>
        <location evidence="1">Membrane</location>
        <topology evidence="1">Multi-pass membrane protein</topology>
    </subcellularLocation>
</comment>
<evidence type="ECO:0000256" key="4">
    <source>
        <dbReference type="ARBA" id="ARBA00022989"/>
    </source>
</evidence>
<sequence length="254" mass="29514">MKNIKNIKKAVLITVFVLIELILYGTFMYLDIFDQKANLSMYIKFFSIFLCFLFVLLYYRTSKQTKVEKYDNTNNSYLGIHILRIAMFFTLLSDLFILVLEYYTAGILTFIIVQLLYLILISSWISSGKPIKTILMRVIGTGLITVLIVILYRFQEPEVKSELIFGIYYFILFLSNAIDAIGILFRSKRKHRILFACGLLAYFLCDINVAIFNLKDYLTINETIYSQIYNFSAIAMWMFYLPGQVAIALSGESK</sequence>
<evidence type="ECO:0000313" key="8">
    <source>
        <dbReference type="Proteomes" id="UP000198806"/>
    </source>
</evidence>
<keyword evidence="4 6" id="KW-1133">Transmembrane helix</keyword>
<dbReference type="Proteomes" id="UP000198806">
    <property type="component" value="Unassembled WGS sequence"/>
</dbReference>
<accession>A0A1I5FE09</accession>
<feature type="transmembrane region" description="Helical" evidence="6">
    <location>
        <begin position="224"/>
        <end position="249"/>
    </location>
</feature>
<dbReference type="AlphaFoldDB" id="A0A1I5FE09"/>
<feature type="transmembrane region" description="Helical" evidence="6">
    <location>
        <begin position="80"/>
        <end position="100"/>
    </location>
</feature>
<gene>
    <name evidence="7" type="ORF">SAMN04489757_11374</name>
</gene>